<reference evidence="5" key="1">
    <citation type="submission" date="2020-05" db="EMBL/GenBank/DDBJ databases">
        <authorList>
            <person name="Chiriac C."/>
            <person name="Salcher M."/>
            <person name="Ghai R."/>
            <person name="Kavagutti S V."/>
        </authorList>
    </citation>
    <scope>NUCLEOTIDE SEQUENCE</scope>
</reference>
<feature type="region of interest" description="Disordered" evidence="1">
    <location>
        <begin position="285"/>
        <end position="325"/>
    </location>
</feature>
<gene>
    <name evidence="3" type="ORF">UFOPK2754_00784</name>
    <name evidence="4" type="ORF">UFOPK3139_00638</name>
    <name evidence="5" type="ORF">UFOPK3543_00861</name>
    <name evidence="6" type="ORF">UFOPK3967_00374</name>
</gene>
<evidence type="ECO:0000313" key="5">
    <source>
        <dbReference type="EMBL" id="CAB4901010.1"/>
    </source>
</evidence>
<evidence type="ECO:0000313" key="6">
    <source>
        <dbReference type="EMBL" id="CAB4981253.1"/>
    </source>
</evidence>
<dbReference type="EMBL" id="CAFBOS010000014">
    <property type="protein sequence ID" value="CAB4981253.1"/>
    <property type="molecule type" value="Genomic_DNA"/>
</dbReference>
<keyword evidence="2" id="KW-1133">Transmembrane helix</keyword>
<organism evidence="5">
    <name type="scientific">freshwater metagenome</name>
    <dbReference type="NCBI Taxonomy" id="449393"/>
    <lineage>
        <taxon>unclassified sequences</taxon>
        <taxon>metagenomes</taxon>
        <taxon>ecological metagenomes</taxon>
    </lineage>
</organism>
<feature type="region of interest" description="Disordered" evidence="1">
    <location>
        <begin position="234"/>
        <end position="256"/>
    </location>
</feature>
<accession>A0A6J7G8Q2</accession>
<dbReference type="EMBL" id="CAFBMH010000021">
    <property type="protein sequence ID" value="CAB4901010.1"/>
    <property type="molecule type" value="Genomic_DNA"/>
</dbReference>
<keyword evidence="2" id="KW-0812">Transmembrane</keyword>
<protein>
    <submittedName>
        <fullName evidence="5">Unannotated protein</fullName>
    </submittedName>
</protein>
<evidence type="ECO:0000313" key="3">
    <source>
        <dbReference type="EMBL" id="CAB4735409.1"/>
    </source>
</evidence>
<sequence length="360" mass="36208">MLVVVAFVATGCIRSDLTVNVNDDGSGTYSAIVALNPKAFAELAKFSGQNTGELGDDPCKEIRTSAIENQGDLPAGAKVENYTDGDFCGVKITAPFAAGDNPSAEISKALGGIDAATEGFSGIGLDSFDISKSDSGWKFQAAPTGSSTGAASTTGDAAMFQSFLKGASSIVRIKLPGRLVESDSNPDAVDGSGALIWNLSLAGETRTLKARTEAGDPIKNKIYTDAGKNLPNIKGAGGATSSSKSSSIGGSSSDGGSSKVPLIIGAFVAIAAVVGFVLWRKSKAGTTPPAAAGPPMGGTAPEFPAPASPPSPSPEGAGAAAAGVGQPQWDAARNAYILWDAGSSKWLQYDNAAAAWTPIE</sequence>
<name>A0A6J7G8Q2_9ZZZZ</name>
<dbReference type="EMBL" id="CAFABA010000017">
    <property type="protein sequence ID" value="CAB4819967.1"/>
    <property type="molecule type" value="Genomic_DNA"/>
</dbReference>
<keyword evidence="2" id="KW-0472">Membrane</keyword>
<dbReference type="EMBL" id="CAEZYR010000020">
    <property type="protein sequence ID" value="CAB4735409.1"/>
    <property type="molecule type" value="Genomic_DNA"/>
</dbReference>
<feature type="compositionally biased region" description="Low complexity" evidence="1">
    <location>
        <begin position="314"/>
        <end position="323"/>
    </location>
</feature>
<feature type="compositionally biased region" description="Low complexity" evidence="1">
    <location>
        <begin position="239"/>
        <end position="256"/>
    </location>
</feature>
<evidence type="ECO:0000313" key="4">
    <source>
        <dbReference type="EMBL" id="CAB4819967.1"/>
    </source>
</evidence>
<feature type="transmembrane region" description="Helical" evidence="2">
    <location>
        <begin position="260"/>
        <end position="279"/>
    </location>
</feature>
<evidence type="ECO:0000256" key="1">
    <source>
        <dbReference type="SAM" id="MobiDB-lite"/>
    </source>
</evidence>
<evidence type="ECO:0000256" key="2">
    <source>
        <dbReference type="SAM" id="Phobius"/>
    </source>
</evidence>
<feature type="compositionally biased region" description="Low complexity" evidence="1">
    <location>
        <begin position="285"/>
        <end position="302"/>
    </location>
</feature>
<proteinExistence type="predicted"/>
<dbReference type="AlphaFoldDB" id="A0A6J7G8Q2"/>
<feature type="compositionally biased region" description="Pro residues" evidence="1">
    <location>
        <begin position="303"/>
        <end position="313"/>
    </location>
</feature>